<evidence type="ECO:0000259" key="6">
    <source>
        <dbReference type="Pfam" id="PF07687"/>
    </source>
</evidence>
<dbReference type="Proteomes" id="UP000078368">
    <property type="component" value="Unassembled WGS sequence"/>
</dbReference>
<reference evidence="7 8" key="1">
    <citation type="submission" date="2016-04" db="EMBL/GenBank/DDBJ databases">
        <title>Peptidophaga gingivicola gen. nov., sp. nov., isolated from human subgingival plaque.</title>
        <authorList>
            <person name="Beall C.J."/>
            <person name="Mokrzan E.M."/>
            <person name="Griffen A.L."/>
            <person name="Leys E.J."/>
        </authorList>
    </citation>
    <scope>NUCLEOTIDE SEQUENCE [LARGE SCALE GENOMIC DNA]</scope>
    <source>
        <strain evidence="7 8">BA112</strain>
    </source>
</reference>
<dbReference type="InterPro" id="IPR001261">
    <property type="entry name" value="ArgE/DapE_CS"/>
</dbReference>
<dbReference type="GO" id="GO:0009014">
    <property type="term" value="F:succinyl-diaminopimelate desuccinylase activity"/>
    <property type="evidence" value="ECO:0007669"/>
    <property type="project" value="UniProtKB-UniRule"/>
</dbReference>
<dbReference type="EC" id="3.5.1.18" evidence="5"/>
<dbReference type="GO" id="GO:0008777">
    <property type="term" value="F:acetylornithine deacetylase activity"/>
    <property type="evidence" value="ECO:0007669"/>
    <property type="project" value="TreeGrafter"/>
</dbReference>
<gene>
    <name evidence="7" type="ORF">A4H34_06120</name>
</gene>
<keyword evidence="8" id="KW-1185">Reference proteome</keyword>
<dbReference type="PANTHER" id="PTHR43808:SF31">
    <property type="entry name" value="N-ACETYL-L-CITRULLINE DEACETYLASE"/>
    <property type="match status" value="1"/>
</dbReference>
<keyword evidence="4" id="KW-0862">Zinc</keyword>
<dbReference type="NCBIfam" id="TIGR01900">
    <property type="entry name" value="dapE-gram_pos"/>
    <property type="match status" value="1"/>
</dbReference>
<dbReference type="PROSITE" id="PS00758">
    <property type="entry name" value="ARGE_DAPE_CPG2_1"/>
    <property type="match status" value="1"/>
</dbReference>
<dbReference type="GO" id="GO:0009089">
    <property type="term" value="P:lysine biosynthetic process via diaminopimelate"/>
    <property type="evidence" value="ECO:0007669"/>
    <property type="project" value="UniProtKB-UniRule"/>
</dbReference>
<feature type="domain" description="Peptidase M20 dimerisation" evidence="6">
    <location>
        <begin position="171"/>
        <end position="268"/>
    </location>
</feature>
<dbReference type="STRING" id="1823756.A4H34_06120"/>
<evidence type="ECO:0000256" key="5">
    <source>
        <dbReference type="NCBIfam" id="TIGR01900"/>
    </source>
</evidence>
<dbReference type="GO" id="GO:0046872">
    <property type="term" value="F:metal ion binding"/>
    <property type="evidence" value="ECO:0007669"/>
    <property type="project" value="UniProtKB-KW"/>
</dbReference>
<sequence length="361" mass="38426">MNTNEAQPLNADDVVALTAQLVDIPSVSGEEGRIADEIEATLRRHGRLEVLRDGDAVVARTNLGKPVRILLAGHTDTVPVAGNVPGRLEGGVLWGRGSVDMKGGDAVLLHLATALREPRTDVTWVFYDHEEVEASLNGLGRLSRNHPDWLAADLAVLAEPTDGGIEGGCNGTLRVKVKASGVAAHSARPWTGENAVHKLLDALAFLANWQSEVREVGGLEYRESLLAVGVSGGGGRNSVPDEAHVVVNFRYAPDRTEEEAQAYVRSAFSGYDVEVLDSAPPAAPGMDHPEFVRLAELLREAGAGEPAAKLGWTDVARFSALGIPAINCGPGDPILAHKDDEACPVEQIERLARVLGRWLQA</sequence>
<protein>
    <recommendedName>
        <fullName evidence="5">Succinyl-diaminopimelate desuccinylase</fullName>
        <ecNumber evidence="5">3.5.1.18</ecNumber>
    </recommendedName>
</protein>
<dbReference type="SUPFAM" id="SSF55031">
    <property type="entry name" value="Bacterial exopeptidase dimerisation domain"/>
    <property type="match status" value="1"/>
</dbReference>
<keyword evidence="3" id="KW-0378">Hydrolase</keyword>
<comment type="caution">
    <text evidence="7">The sequence shown here is derived from an EMBL/GenBank/DDBJ whole genome shotgun (WGS) entry which is preliminary data.</text>
</comment>
<accession>A0A179B617</accession>
<dbReference type="InterPro" id="IPR010174">
    <property type="entry name" value="Succinyl-DAP_deSuclase_DapE"/>
</dbReference>
<dbReference type="InterPro" id="IPR050072">
    <property type="entry name" value="Peptidase_M20A"/>
</dbReference>
<dbReference type="Pfam" id="PF07687">
    <property type="entry name" value="M20_dimer"/>
    <property type="match status" value="1"/>
</dbReference>
<organism evidence="7 8">
    <name type="scientific">Peptidiphaga gingivicola</name>
    <dbReference type="NCBI Taxonomy" id="2741497"/>
    <lineage>
        <taxon>Bacteria</taxon>
        <taxon>Bacillati</taxon>
        <taxon>Actinomycetota</taxon>
        <taxon>Actinomycetes</taxon>
        <taxon>Actinomycetales</taxon>
        <taxon>Actinomycetaceae</taxon>
        <taxon>Peptidiphaga</taxon>
    </lineage>
</organism>
<comment type="cofactor">
    <cofactor evidence="1">
        <name>Zn(2+)</name>
        <dbReference type="ChEBI" id="CHEBI:29105"/>
    </cofactor>
</comment>
<dbReference type="PANTHER" id="PTHR43808">
    <property type="entry name" value="ACETYLORNITHINE DEACETYLASE"/>
    <property type="match status" value="1"/>
</dbReference>
<dbReference type="InterPro" id="IPR002933">
    <property type="entry name" value="Peptidase_M20"/>
</dbReference>
<dbReference type="EMBL" id="LVZK01000001">
    <property type="protein sequence ID" value="OAP86693.1"/>
    <property type="molecule type" value="Genomic_DNA"/>
</dbReference>
<name>A0A179B617_9ACTO</name>
<dbReference type="SUPFAM" id="SSF53187">
    <property type="entry name" value="Zn-dependent exopeptidases"/>
    <property type="match status" value="1"/>
</dbReference>
<evidence type="ECO:0000313" key="7">
    <source>
        <dbReference type="EMBL" id="OAP86693.1"/>
    </source>
</evidence>
<dbReference type="Gene3D" id="3.30.70.360">
    <property type="match status" value="1"/>
</dbReference>
<dbReference type="GO" id="GO:0006526">
    <property type="term" value="P:L-arginine biosynthetic process"/>
    <property type="evidence" value="ECO:0007669"/>
    <property type="project" value="TreeGrafter"/>
</dbReference>
<dbReference type="OrthoDB" id="7055905at2"/>
<dbReference type="InterPro" id="IPR011650">
    <property type="entry name" value="Peptidase_M20_dimer"/>
</dbReference>
<evidence type="ECO:0000256" key="1">
    <source>
        <dbReference type="ARBA" id="ARBA00001947"/>
    </source>
</evidence>
<evidence type="ECO:0000313" key="8">
    <source>
        <dbReference type="Proteomes" id="UP000078368"/>
    </source>
</evidence>
<dbReference type="InterPro" id="IPR036264">
    <property type="entry name" value="Bact_exopeptidase_dim_dom"/>
</dbReference>
<dbReference type="RefSeq" id="WP_064231394.1">
    <property type="nucleotide sequence ID" value="NZ_LVZK01000001.1"/>
</dbReference>
<dbReference type="Gene3D" id="3.40.630.10">
    <property type="entry name" value="Zn peptidases"/>
    <property type="match status" value="1"/>
</dbReference>
<dbReference type="AlphaFoldDB" id="A0A179B617"/>
<dbReference type="Pfam" id="PF01546">
    <property type="entry name" value="Peptidase_M20"/>
    <property type="match status" value="1"/>
</dbReference>
<evidence type="ECO:0000256" key="4">
    <source>
        <dbReference type="ARBA" id="ARBA00022833"/>
    </source>
</evidence>
<evidence type="ECO:0000256" key="2">
    <source>
        <dbReference type="ARBA" id="ARBA00022723"/>
    </source>
</evidence>
<evidence type="ECO:0000256" key="3">
    <source>
        <dbReference type="ARBA" id="ARBA00022801"/>
    </source>
</evidence>
<keyword evidence="2" id="KW-0479">Metal-binding</keyword>
<proteinExistence type="predicted"/>